<proteinExistence type="predicted"/>
<dbReference type="CDD" id="cd03465">
    <property type="entry name" value="URO-D_like"/>
    <property type="match status" value="1"/>
</dbReference>
<dbReference type="InterPro" id="IPR038071">
    <property type="entry name" value="UROD/MetE-like_sf"/>
</dbReference>
<dbReference type="OrthoDB" id="9780425at2"/>
<dbReference type="SUPFAM" id="SSF51726">
    <property type="entry name" value="UROD/MetE-like"/>
    <property type="match status" value="1"/>
</dbReference>
<dbReference type="RefSeq" id="WP_131918763.1">
    <property type="nucleotide sequence ID" value="NZ_JAOQNU010000007.1"/>
</dbReference>
<dbReference type="InterPro" id="IPR052024">
    <property type="entry name" value="Methanogen_methyltrans"/>
</dbReference>
<sequence>MYDEANWPDQMTAKERMRALAQGKPLDRLPCNFFMSDHVANLIGAKVSELHLSAEKLVEGHVTAHHIYDTEGVSVGPGLGGFAEALGSKLFFPDHGSPHVQEFAIKKKEDLDRLSVPDPAKAGRFPIILEAAEILAHKLGDKIPVTVSIIGPFSTAGNVRGTEILLRDLYQDPDYAHRLLRLVTDTTIAFIKEAAKKDVIFSVGDPTSSGTLISPKQYRQFAFPYLKEVIDAIKATGRPAPTLHICGNTRKIWTDMADAGAGVLSLDDVIDLEDAKRAVGDRVILMGNVRPTATMYLGTPQQVIENAIECIRKAYDSPKGYILALGCGLPIDTQPENLHALRYAAKKYGRFPLEIDRLHVAN</sequence>
<reference evidence="2 3" key="1">
    <citation type="submission" date="2019-03" db="EMBL/GenBank/DDBJ databases">
        <title>Genomic Encyclopedia of Type Strains, Phase IV (KMG-IV): sequencing the most valuable type-strain genomes for metagenomic binning, comparative biology and taxonomic classification.</title>
        <authorList>
            <person name="Goeker M."/>
        </authorList>
    </citation>
    <scope>NUCLEOTIDE SEQUENCE [LARGE SCALE GENOMIC DNA]</scope>
    <source>
        <strain evidence="2 3">DSM 11170</strain>
    </source>
</reference>
<dbReference type="PANTHER" id="PTHR47099:SF1">
    <property type="entry name" value="METHYLCOBAMIDE:COM METHYLTRANSFERASE MTBA"/>
    <property type="match status" value="1"/>
</dbReference>
<keyword evidence="3" id="KW-1185">Reference proteome</keyword>
<dbReference type="Gene3D" id="3.20.20.210">
    <property type="match status" value="1"/>
</dbReference>
<gene>
    <name evidence="2" type="ORF">EDD73_107112</name>
</gene>
<dbReference type="GO" id="GO:0006779">
    <property type="term" value="P:porphyrin-containing compound biosynthetic process"/>
    <property type="evidence" value="ECO:0007669"/>
    <property type="project" value="InterPro"/>
</dbReference>
<comment type="caution">
    <text evidence="2">The sequence shown here is derived from an EMBL/GenBank/DDBJ whole genome shotgun (WGS) entry which is preliminary data.</text>
</comment>
<dbReference type="Pfam" id="PF01208">
    <property type="entry name" value="URO-D"/>
    <property type="match status" value="1"/>
</dbReference>
<dbReference type="GO" id="GO:0004853">
    <property type="term" value="F:uroporphyrinogen decarboxylase activity"/>
    <property type="evidence" value="ECO:0007669"/>
    <property type="project" value="InterPro"/>
</dbReference>
<dbReference type="EMBL" id="SLXT01000007">
    <property type="protein sequence ID" value="TCP65039.1"/>
    <property type="molecule type" value="Genomic_DNA"/>
</dbReference>
<evidence type="ECO:0000259" key="1">
    <source>
        <dbReference type="Pfam" id="PF01208"/>
    </source>
</evidence>
<name>A0A4R2RQL5_9FIRM</name>
<dbReference type="Proteomes" id="UP000294813">
    <property type="component" value="Unassembled WGS sequence"/>
</dbReference>
<evidence type="ECO:0000313" key="2">
    <source>
        <dbReference type="EMBL" id="TCP65039.1"/>
    </source>
</evidence>
<dbReference type="PANTHER" id="PTHR47099">
    <property type="entry name" value="METHYLCOBAMIDE:COM METHYLTRANSFERASE MTBA"/>
    <property type="match status" value="1"/>
</dbReference>
<dbReference type="AlphaFoldDB" id="A0A4R2RQL5"/>
<organism evidence="2 3">
    <name type="scientific">Heliophilum fasciatum</name>
    <dbReference type="NCBI Taxonomy" id="35700"/>
    <lineage>
        <taxon>Bacteria</taxon>
        <taxon>Bacillati</taxon>
        <taxon>Bacillota</taxon>
        <taxon>Clostridia</taxon>
        <taxon>Eubacteriales</taxon>
        <taxon>Heliobacteriaceae</taxon>
        <taxon>Heliophilum</taxon>
    </lineage>
</organism>
<accession>A0A4R2RQL5</accession>
<feature type="domain" description="Uroporphyrinogen decarboxylase (URO-D)" evidence="1">
    <location>
        <begin position="12"/>
        <end position="348"/>
    </location>
</feature>
<dbReference type="InterPro" id="IPR000257">
    <property type="entry name" value="Uroporphyrinogen_deCOase"/>
</dbReference>
<protein>
    <submittedName>
        <fullName evidence="2">Uroporphyrinogen decarboxylase</fullName>
    </submittedName>
</protein>
<evidence type="ECO:0000313" key="3">
    <source>
        <dbReference type="Proteomes" id="UP000294813"/>
    </source>
</evidence>